<protein>
    <submittedName>
        <fullName evidence="1">Uncharacterized protein</fullName>
    </submittedName>
</protein>
<dbReference type="AlphaFoldDB" id="A0AAU9JS55"/>
<dbReference type="EMBL" id="CAJZBQ010000046">
    <property type="protein sequence ID" value="CAG9328429.1"/>
    <property type="molecule type" value="Genomic_DNA"/>
</dbReference>
<name>A0AAU9JS55_9CILI</name>
<sequence length="88" mass="10539">MGSNLCLYDSTHSEALNSASYFWNEPGFRKLGKRQTPSKKFYIGTFYRGKRSIITEEELWAAMVILRAYKRYRDRMDLAHSKMKWELY</sequence>
<proteinExistence type="predicted"/>
<organism evidence="1 2">
    <name type="scientific">Blepharisma stoltei</name>
    <dbReference type="NCBI Taxonomy" id="1481888"/>
    <lineage>
        <taxon>Eukaryota</taxon>
        <taxon>Sar</taxon>
        <taxon>Alveolata</taxon>
        <taxon>Ciliophora</taxon>
        <taxon>Postciliodesmatophora</taxon>
        <taxon>Heterotrichea</taxon>
        <taxon>Heterotrichida</taxon>
        <taxon>Blepharismidae</taxon>
        <taxon>Blepharisma</taxon>
    </lineage>
</organism>
<accession>A0AAU9JS55</accession>
<comment type="caution">
    <text evidence="1">The sequence shown here is derived from an EMBL/GenBank/DDBJ whole genome shotgun (WGS) entry which is preliminary data.</text>
</comment>
<gene>
    <name evidence="1" type="ORF">BSTOLATCC_MIC46430</name>
</gene>
<keyword evidence="2" id="KW-1185">Reference proteome</keyword>
<evidence type="ECO:0000313" key="1">
    <source>
        <dbReference type="EMBL" id="CAG9328429.1"/>
    </source>
</evidence>
<reference evidence="1" key="1">
    <citation type="submission" date="2021-09" db="EMBL/GenBank/DDBJ databases">
        <authorList>
            <consortium name="AG Swart"/>
            <person name="Singh M."/>
            <person name="Singh A."/>
            <person name="Seah K."/>
            <person name="Emmerich C."/>
        </authorList>
    </citation>
    <scope>NUCLEOTIDE SEQUENCE</scope>
    <source>
        <strain evidence="1">ATCC30299</strain>
    </source>
</reference>
<evidence type="ECO:0000313" key="2">
    <source>
        <dbReference type="Proteomes" id="UP001162131"/>
    </source>
</evidence>
<dbReference type="Proteomes" id="UP001162131">
    <property type="component" value="Unassembled WGS sequence"/>
</dbReference>